<evidence type="ECO:0000259" key="1">
    <source>
        <dbReference type="Pfam" id="PF02771"/>
    </source>
</evidence>
<dbReference type="Gene3D" id="1.10.540.10">
    <property type="entry name" value="Acyl-CoA dehydrogenase/oxidase, N-terminal domain"/>
    <property type="match status" value="1"/>
</dbReference>
<dbReference type="Gene3D" id="1.20.140.10">
    <property type="entry name" value="Butyryl-CoA Dehydrogenase, subunit A, domain 3"/>
    <property type="match status" value="1"/>
</dbReference>
<dbReference type="Gene3D" id="2.40.110.10">
    <property type="entry name" value="Butyryl-CoA Dehydrogenase, subunit A, domain 2"/>
    <property type="match status" value="1"/>
</dbReference>
<dbReference type="PANTHER" id="PTHR43884">
    <property type="entry name" value="ACYL-COA DEHYDROGENASE"/>
    <property type="match status" value="1"/>
</dbReference>
<dbReference type="InterPro" id="IPR046373">
    <property type="entry name" value="Acyl-CoA_Oxase/DH_mid-dom_sf"/>
</dbReference>
<keyword evidence="3" id="KW-1185">Reference proteome</keyword>
<protein>
    <submittedName>
        <fullName evidence="2">Acyl-CoA dehydrogenase family protein</fullName>
        <ecNumber evidence="2">1.-.-.-</ecNumber>
    </submittedName>
</protein>
<comment type="caution">
    <text evidence="2">The sequence shown here is derived from an EMBL/GenBank/DDBJ whole genome shotgun (WGS) entry which is preliminary data.</text>
</comment>
<dbReference type="InterPro" id="IPR037069">
    <property type="entry name" value="AcylCoA_DH/ox_N_sf"/>
</dbReference>
<dbReference type="InterPro" id="IPR013786">
    <property type="entry name" value="AcylCoA_DH/ox_N"/>
</dbReference>
<evidence type="ECO:0000313" key="3">
    <source>
        <dbReference type="Proteomes" id="UP001556709"/>
    </source>
</evidence>
<dbReference type="EMBL" id="JBAKFM010000002">
    <property type="protein sequence ID" value="MEX0469105.1"/>
    <property type="molecule type" value="Genomic_DNA"/>
</dbReference>
<dbReference type="SUPFAM" id="SSF56645">
    <property type="entry name" value="Acyl-CoA dehydrogenase NM domain-like"/>
    <property type="match status" value="1"/>
</dbReference>
<keyword evidence="2" id="KW-0560">Oxidoreductase</keyword>
<proteinExistence type="predicted"/>
<dbReference type="SUPFAM" id="SSF47203">
    <property type="entry name" value="Acyl-CoA dehydrogenase C-terminal domain-like"/>
    <property type="match status" value="1"/>
</dbReference>
<organism evidence="2 3">
    <name type="scientific">Spiribacter pallidus</name>
    <dbReference type="NCBI Taxonomy" id="1987936"/>
    <lineage>
        <taxon>Bacteria</taxon>
        <taxon>Pseudomonadati</taxon>
        <taxon>Pseudomonadota</taxon>
        <taxon>Gammaproteobacteria</taxon>
        <taxon>Chromatiales</taxon>
        <taxon>Ectothiorhodospiraceae</taxon>
        <taxon>Spiribacter</taxon>
    </lineage>
</organism>
<dbReference type="RefSeq" id="WP_367958662.1">
    <property type="nucleotide sequence ID" value="NZ_JBAKFK010000002.1"/>
</dbReference>
<sequence>MASVSEAVTTTPEDVRSLVEQTLAPLAGCIDRDGLYPADFMHSLGAYGSYSRHIRNNGYDFGAAVDSIAQVSRACMSTGFCHWCHSALAWYLDNAEEPATRAKWLGPVASGQLLGGTGLSNGMKNVAAIEELKIHVERVSGGYTASGTLPWVSNLAEGHVFAAVFLEPATGRKVMALVDCSQAGFELKQCAEFIALEGSGTYACHFNKVFIPDDQVISHDAATFLPRIRAGFVLLQMGMPLGVIESCIEIMEAMNRTHAHVNAYLDDPPETLRDELEDLRMAVNTLAEEVAGSSGDALFRDVLQVRERASTLSLRASQAAMLHAGARGYLADSPVQRKLRESYFVAIVTPAIKHIRKELARLEAA</sequence>
<dbReference type="PANTHER" id="PTHR43884:SF12">
    <property type="entry name" value="ISOVALERYL-COA DEHYDROGENASE, MITOCHONDRIAL-RELATED"/>
    <property type="match status" value="1"/>
</dbReference>
<name>A0ABV3TDA7_9GAMM</name>
<feature type="domain" description="Acyl-CoA dehydrogenase/oxidase N-terminal" evidence="1">
    <location>
        <begin position="13"/>
        <end position="112"/>
    </location>
</feature>
<dbReference type="InterPro" id="IPR009100">
    <property type="entry name" value="AcylCoA_DH/oxidase_NM_dom_sf"/>
</dbReference>
<accession>A0ABV3TDA7</accession>
<dbReference type="GO" id="GO:0016491">
    <property type="term" value="F:oxidoreductase activity"/>
    <property type="evidence" value="ECO:0007669"/>
    <property type="project" value="UniProtKB-KW"/>
</dbReference>
<gene>
    <name evidence="2" type="ORF">V6X73_05130</name>
</gene>
<dbReference type="InterPro" id="IPR036250">
    <property type="entry name" value="AcylCo_DH-like_C"/>
</dbReference>
<reference evidence="2 3" key="1">
    <citation type="submission" date="2024-02" db="EMBL/GenBank/DDBJ databases">
        <title>New especies of Spiribacter isolated from saline water.</title>
        <authorList>
            <person name="Leon M.J."/>
            <person name="De La Haba R."/>
            <person name="Sanchez-Porro C."/>
            <person name="Ventosa A."/>
        </authorList>
    </citation>
    <scope>NUCLEOTIDE SEQUENCE [LARGE SCALE GENOMIC DNA]</scope>
    <source>
        <strain evidence="3">ag22IC6-390</strain>
    </source>
</reference>
<dbReference type="Proteomes" id="UP001556709">
    <property type="component" value="Unassembled WGS sequence"/>
</dbReference>
<dbReference type="Pfam" id="PF02771">
    <property type="entry name" value="Acyl-CoA_dh_N"/>
    <property type="match status" value="1"/>
</dbReference>
<dbReference type="EC" id="1.-.-.-" evidence="2"/>
<evidence type="ECO:0000313" key="2">
    <source>
        <dbReference type="EMBL" id="MEX0469105.1"/>
    </source>
</evidence>